<evidence type="ECO:0000313" key="2">
    <source>
        <dbReference type="EMBL" id="SKC49647.1"/>
    </source>
</evidence>
<keyword evidence="3" id="KW-1185">Reference proteome</keyword>
<keyword evidence="1" id="KW-0472">Membrane</keyword>
<dbReference type="Proteomes" id="UP000190341">
    <property type="component" value="Unassembled WGS sequence"/>
</dbReference>
<organism evidence="2 3">
    <name type="scientific">Pseudoxanthomonas indica</name>
    <dbReference type="NCBI Taxonomy" id="428993"/>
    <lineage>
        <taxon>Bacteria</taxon>
        <taxon>Pseudomonadati</taxon>
        <taxon>Pseudomonadota</taxon>
        <taxon>Gammaproteobacteria</taxon>
        <taxon>Lysobacterales</taxon>
        <taxon>Lysobacteraceae</taxon>
        <taxon>Pseudoxanthomonas</taxon>
    </lineage>
</organism>
<feature type="transmembrane region" description="Helical" evidence="1">
    <location>
        <begin position="58"/>
        <end position="77"/>
    </location>
</feature>
<evidence type="ECO:0000256" key="1">
    <source>
        <dbReference type="SAM" id="Phobius"/>
    </source>
</evidence>
<feature type="transmembrane region" description="Helical" evidence="1">
    <location>
        <begin position="27"/>
        <end position="46"/>
    </location>
</feature>
<dbReference type="EMBL" id="FUZV01000001">
    <property type="protein sequence ID" value="SKC49647.1"/>
    <property type="molecule type" value="Genomic_DNA"/>
</dbReference>
<keyword evidence="1" id="KW-0812">Transmembrane</keyword>
<accession>A0A1T5JDJ4</accession>
<keyword evidence="1" id="KW-1133">Transmembrane helix</keyword>
<evidence type="ECO:0000313" key="3">
    <source>
        <dbReference type="Proteomes" id="UP000190341"/>
    </source>
</evidence>
<dbReference type="STRING" id="428993.SAMN06296058_0727"/>
<reference evidence="2 3" key="1">
    <citation type="submission" date="2017-02" db="EMBL/GenBank/DDBJ databases">
        <authorList>
            <person name="Peterson S.W."/>
        </authorList>
    </citation>
    <scope>NUCLEOTIDE SEQUENCE [LARGE SCALE GENOMIC DNA]</scope>
    <source>
        <strain evidence="2 3">P15</strain>
    </source>
</reference>
<proteinExistence type="predicted"/>
<feature type="transmembrane region" description="Helical" evidence="1">
    <location>
        <begin position="206"/>
        <end position="225"/>
    </location>
</feature>
<protein>
    <submittedName>
        <fullName evidence="2">Uncharacterized protein</fullName>
    </submittedName>
</protein>
<name>A0A1T5JDJ4_9GAMM</name>
<gene>
    <name evidence="2" type="ORF">SAMN06296058_0727</name>
</gene>
<sequence length="232" mass="26545">MARERGRRNIAARGDIPDDALRQRRDLYAIAIGLCIYNLAGGYVQSDTTVASIIPVKLSHPWVVLLAAWIGFAYFWWRFWLVSEAQPIADFHQDATWQAGNSRAGRELAAEHAGPTQLYGNARSADESAAQIRTPTGPIAIFSLEKWKPSLSLADLRYNGKKETRLTESFGTSTTPLDRRYWPRFWHVYLLGYVRAMYRERAFSDYTAPHLFAVFTVLTGLWHMAVHWAPWR</sequence>
<dbReference type="AlphaFoldDB" id="A0A1T5JDJ4"/>